<reference evidence="1 2" key="2">
    <citation type="submission" date="2011-10" db="EMBL/GenBank/DDBJ databases">
        <title>The Genome Sequence of Simonsiella muelleri ATCC 29453.</title>
        <authorList>
            <consortium name="The Broad Institute Genome Sequencing Platform"/>
            <consortium name="The Broad Institute Genome Sequencing Center for Infectious Disease"/>
            <person name="Earl A."/>
            <person name="Ward D."/>
            <person name="Feldgarden M."/>
            <person name="Gevers D."/>
            <person name="Izard J."/>
            <person name="Baranova O.V."/>
            <person name="Blanton J.M."/>
            <person name="Tanner A.C."/>
            <person name="Dewhirst F."/>
            <person name="Young S.K."/>
            <person name="Zeng Q."/>
            <person name="Gargeya S."/>
            <person name="Fitzgerald M."/>
            <person name="Haas B."/>
            <person name="Abouelleil A."/>
            <person name="Alvarado L."/>
            <person name="Arachchi H.M."/>
            <person name="Berlin A."/>
            <person name="Brown A."/>
            <person name="Chapman S.B."/>
            <person name="Chen Z."/>
            <person name="Dunbar C."/>
            <person name="Freedman E."/>
            <person name="Gearin G."/>
            <person name="Goldberg J."/>
            <person name="Griggs A."/>
            <person name="Gujja S."/>
            <person name="Heiman D."/>
            <person name="Howarth C."/>
            <person name="Larson L."/>
            <person name="Lui A."/>
            <person name="MacDonald P.J.P."/>
            <person name="Montmayeur A."/>
            <person name="Murphy C."/>
            <person name="Neiman D."/>
            <person name="Pearson M."/>
            <person name="Priest M."/>
            <person name="Roberts A."/>
            <person name="Saif S."/>
            <person name="Shea T."/>
            <person name="Shenoy N."/>
            <person name="Sisk P."/>
            <person name="Stolte C."/>
            <person name="Sykes S."/>
            <person name="Wortman J."/>
            <person name="Nusbaum C."/>
            <person name="Birren B."/>
        </authorList>
    </citation>
    <scope>NUCLEOTIDE SEQUENCE [LARGE SCALE GENOMIC DNA]</scope>
    <source>
        <strain evidence="1 2">ATCC 29453</strain>
    </source>
</reference>
<sequence>MSTVFQKSEFYNAAISELSSGNYPALSARLALGDVTLTQQIGAMAQMLAMLSYQLGLAEVEPWVKARDNMVLADAAMRGVLPYGKAAIYRANIINKGVYTHNITAGRRLLDNKGRIWTIANGTTIASGETQSVQIEQYELSEKVHTVTEKKSFYTINIPQPETDSYLLDVAVKHSDGGYFQFSEKFNNVSANTRAYHLVCDEMMNVMVQFGLENKAGYIPEKGEEITFILRYTNGNATLNNATALEFEYMQTHEEDLTILSADLIQAGAAPFSIDELREITNYPSLYDNNAVFLGEFQFLVQRKLSPFVFLNVWNERKEEAVRGANVDNINTLFVSFLKDGIDIDEAKTQITRIIQAADNSYRLKFVDAVEEKININITLTLAPMHDEAAVKQKIIVYLVAQYGKNSAWARKGGQRINWQNTVKSLRENITELQDGVSDIDIESVQSSNLLPETFRYVSSDSVKIVATKLYS</sequence>
<proteinExistence type="predicted"/>
<evidence type="ECO:0000313" key="2">
    <source>
        <dbReference type="Proteomes" id="UP000017813"/>
    </source>
</evidence>
<keyword evidence="2" id="KW-1185">Reference proteome</keyword>
<organism evidence="1 2">
    <name type="scientific">Simonsiella muelleri ATCC 29453</name>
    <dbReference type="NCBI Taxonomy" id="641147"/>
    <lineage>
        <taxon>Bacteria</taxon>
        <taxon>Pseudomonadati</taxon>
        <taxon>Pseudomonadota</taxon>
        <taxon>Betaproteobacteria</taxon>
        <taxon>Neisseriales</taxon>
        <taxon>Neisseriaceae</taxon>
        <taxon>Simonsiella</taxon>
    </lineage>
</organism>
<name>V9H5N7_9NEIS</name>
<dbReference type="HOGENOM" id="CLU_564567_0_0_4"/>
<dbReference type="eggNOG" id="ENOG502ZCD5">
    <property type="taxonomic scope" value="Bacteria"/>
</dbReference>
<evidence type="ECO:0000313" key="1">
    <source>
        <dbReference type="EMBL" id="EFG30480.2"/>
    </source>
</evidence>
<comment type="caution">
    <text evidence="1">The sequence shown here is derived from an EMBL/GenBank/DDBJ whole genome shotgun (WGS) entry which is preliminary data.</text>
</comment>
<dbReference type="OrthoDB" id="6703335at2"/>
<dbReference type="AlphaFoldDB" id="V9H5N7"/>
<reference evidence="1 2" key="1">
    <citation type="submission" date="2010-03" db="EMBL/GenBank/DDBJ databases">
        <authorList>
            <consortium name="The Broad Institute Genome Sequencing Platform"/>
            <person name="Ward D."/>
            <person name="Earl A."/>
            <person name="Feldgarden M."/>
            <person name="Gevers D."/>
            <person name="Young S."/>
            <person name="Zeng Q."/>
            <person name="Koehrsen M."/>
            <person name="Alvarado L."/>
            <person name="Berlin A.M."/>
            <person name="Borenstein D."/>
            <person name="Chapman S.B."/>
            <person name="Chen Z."/>
            <person name="Engels R."/>
            <person name="Freedman E."/>
            <person name="Gellesch M."/>
            <person name="Goldberg J."/>
            <person name="Griggs A."/>
            <person name="Gujja S."/>
            <person name="Heilman E.R."/>
            <person name="Heiman D.I."/>
            <person name="Hepburn T.A."/>
            <person name="Howarth C."/>
            <person name="Jen D."/>
            <person name="Larson L."/>
            <person name="Mehta T."/>
            <person name="Park D."/>
            <person name="Pearson M."/>
            <person name="Richards J."/>
            <person name="Roberts A."/>
            <person name="Saif S."/>
            <person name="Shea T.D."/>
            <person name="Shenoy N."/>
            <person name="Sisk P."/>
            <person name="Stolte C."/>
            <person name="Sykes S.N."/>
            <person name="Walk T."/>
            <person name="White J."/>
            <person name="Yandava C."/>
            <person name="Izard J."/>
            <person name="Baranova O.V."/>
            <person name="Blanton J.M."/>
            <person name="Tanner A.C."/>
            <person name="Dewhirst F."/>
            <person name="Haas B."/>
            <person name="Nusbaum C."/>
            <person name="Birren B."/>
        </authorList>
    </citation>
    <scope>NUCLEOTIDE SEQUENCE [LARGE SCALE GENOMIC DNA]</scope>
    <source>
        <strain evidence="1 2">ATCC 29453</strain>
    </source>
</reference>
<protein>
    <recommendedName>
        <fullName evidence="3">Baseplate protein J-like domain-containing protein</fullName>
    </recommendedName>
</protein>
<dbReference type="Proteomes" id="UP000017813">
    <property type="component" value="Unassembled WGS sequence"/>
</dbReference>
<gene>
    <name evidence="1" type="ORF">HMPREF9021_01767</name>
</gene>
<dbReference type="RefSeq" id="WP_002642172.1">
    <property type="nucleotide sequence ID" value="NZ_CP019448.1"/>
</dbReference>
<accession>V9H5N7</accession>
<evidence type="ECO:0008006" key="3">
    <source>
        <dbReference type="Google" id="ProtNLM"/>
    </source>
</evidence>
<dbReference type="STRING" id="641147.HMPREF9021_01767"/>
<dbReference type="EMBL" id="ADCY02000035">
    <property type="protein sequence ID" value="EFG30480.2"/>
    <property type="molecule type" value="Genomic_DNA"/>
</dbReference>
<dbReference type="KEGG" id="smur:BWP33_08315"/>